<keyword evidence="2" id="KW-1185">Reference proteome</keyword>
<comment type="caution">
    <text evidence="1">The sequence shown here is derived from an EMBL/GenBank/DDBJ whole genome shotgun (WGS) entry which is preliminary data.</text>
</comment>
<dbReference type="EMBL" id="CM037618">
    <property type="protein sequence ID" value="KAH7999686.1"/>
    <property type="molecule type" value="Genomic_DNA"/>
</dbReference>
<gene>
    <name evidence="1" type="primary">SYDE2_1</name>
    <name evidence="1" type="ORF">K3G42_017002</name>
</gene>
<evidence type="ECO:0000313" key="1">
    <source>
        <dbReference type="EMBL" id="KAH7999686.1"/>
    </source>
</evidence>
<organism evidence="1 2">
    <name type="scientific">Sphaerodactylus townsendi</name>
    <dbReference type="NCBI Taxonomy" id="933632"/>
    <lineage>
        <taxon>Eukaryota</taxon>
        <taxon>Metazoa</taxon>
        <taxon>Chordata</taxon>
        <taxon>Craniata</taxon>
        <taxon>Vertebrata</taxon>
        <taxon>Euteleostomi</taxon>
        <taxon>Lepidosauria</taxon>
        <taxon>Squamata</taxon>
        <taxon>Bifurcata</taxon>
        <taxon>Gekkota</taxon>
        <taxon>Sphaerodactylidae</taxon>
        <taxon>Sphaerodactylus</taxon>
    </lineage>
</organism>
<proteinExistence type="predicted"/>
<reference evidence="1" key="1">
    <citation type="submission" date="2021-08" db="EMBL/GenBank/DDBJ databases">
        <title>The first chromosome-level gecko genome reveals the dynamic sex chromosomes of Neotropical dwarf geckos (Sphaerodactylidae: Sphaerodactylus).</title>
        <authorList>
            <person name="Pinto B.J."/>
            <person name="Keating S.E."/>
            <person name="Gamble T."/>
        </authorList>
    </citation>
    <scope>NUCLEOTIDE SEQUENCE</scope>
    <source>
        <strain evidence="1">TG3544</strain>
    </source>
</reference>
<protein>
    <submittedName>
        <fullName evidence="1">Rho GTPase-activating protein syde2</fullName>
    </submittedName>
</protein>
<name>A0ACB8F3J9_9SAUR</name>
<sequence>MKKLPELSRKLSVKGNSSLNSSDNASLLKNNCQDIGHASLPSSGNITTAASRNVISRYHLDSSVSSQHNCKKKSNGSSKSSSKGGYLSDGDSPELITKSRKHVAESRVGKGKEAFPNNNGSKVEIDIDAFRHYSFSDQPKCSQYISGLMSIHFYGAEDLKPPRMDSKDVFCAIQVDSVNKARTALLTCRTTFLDMDHTFNIEIENAQHLKLVVFSWEPMPRKNRVCCHGTVILPALFRVTKTHQLAVKLEPRGLIYVKLTLLEQWENSLNGLDGEREPVIFGIDVRKVVEKENIGLMVPLLMKKCIMEIEKRGCQVVGLYRLCGSAAVKKELREAFEKDSKAVTLCETQYPDINVITVNQDGV</sequence>
<accession>A0ACB8F3J9</accession>
<dbReference type="Proteomes" id="UP000827872">
    <property type="component" value="Linkage Group LG05"/>
</dbReference>
<evidence type="ECO:0000313" key="2">
    <source>
        <dbReference type="Proteomes" id="UP000827872"/>
    </source>
</evidence>